<dbReference type="EMBL" id="JAWDGP010002798">
    <property type="protein sequence ID" value="KAK3779892.1"/>
    <property type="molecule type" value="Genomic_DNA"/>
</dbReference>
<keyword evidence="3" id="KW-1185">Reference proteome</keyword>
<feature type="signal peptide" evidence="1">
    <location>
        <begin position="1"/>
        <end position="28"/>
    </location>
</feature>
<protein>
    <submittedName>
        <fullName evidence="2">Uncharacterized protein</fullName>
    </submittedName>
</protein>
<keyword evidence="1" id="KW-0732">Signal</keyword>
<name>A0AAE1A431_9GAST</name>
<organism evidence="2 3">
    <name type="scientific">Elysia crispata</name>
    <name type="common">lettuce slug</name>
    <dbReference type="NCBI Taxonomy" id="231223"/>
    <lineage>
        <taxon>Eukaryota</taxon>
        <taxon>Metazoa</taxon>
        <taxon>Spiralia</taxon>
        <taxon>Lophotrochozoa</taxon>
        <taxon>Mollusca</taxon>
        <taxon>Gastropoda</taxon>
        <taxon>Heterobranchia</taxon>
        <taxon>Euthyneura</taxon>
        <taxon>Panpulmonata</taxon>
        <taxon>Sacoglossa</taxon>
        <taxon>Placobranchoidea</taxon>
        <taxon>Plakobranchidae</taxon>
        <taxon>Elysia</taxon>
    </lineage>
</organism>
<feature type="chain" id="PRO_5042082779" evidence="1">
    <location>
        <begin position="29"/>
        <end position="77"/>
    </location>
</feature>
<comment type="caution">
    <text evidence="2">The sequence shown here is derived from an EMBL/GenBank/DDBJ whole genome shotgun (WGS) entry which is preliminary data.</text>
</comment>
<reference evidence="2" key="1">
    <citation type="journal article" date="2023" name="G3 (Bethesda)">
        <title>A reference genome for the long-term kleptoplast-retaining sea slug Elysia crispata morphotype clarki.</title>
        <authorList>
            <person name="Eastman K.E."/>
            <person name="Pendleton A.L."/>
            <person name="Shaikh M.A."/>
            <person name="Suttiyut T."/>
            <person name="Ogas R."/>
            <person name="Tomko P."/>
            <person name="Gavelis G."/>
            <person name="Widhalm J.R."/>
            <person name="Wisecaver J.H."/>
        </authorList>
    </citation>
    <scope>NUCLEOTIDE SEQUENCE</scope>
    <source>
        <strain evidence="2">ECLA1</strain>
    </source>
</reference>
<evidence type="ECO:0000313" key="3">
    <source>
        <dbReference type="Proteomes" id="UP001283361"/>
    </source>
</evidence>
<dbReference type="AlphaFoldDB" id="A0AAE1A431"/>
<sequence>MLRAPLRSLFASAAPMALVLICIWLAHGGKNCALRMDGKIGTVTLASIACPTSARCLPPPLLAGGVRPAGLGTRRLA</sequence>
<dbReference type="Proteomes" id="UP001283361">
    <property type="component" value="Unassembled WGS sequence"/>
</dbReference>
<proteinExistence type="predicted"/>
<accession>A0AAE1A431</accession>
<evidence type="ECO:0000256" key="1">
    <source>
        <dbReference type="SAM" id="SignalP"/>
    </source>
</evidence>
<evidence type="ECO:0000313" key="2">
    <source>
        <dbReference type="EMBL" id="KAK3779892.1"/>
    </source>
</evidence>
<gene>
    <name evidence="2" type="ORF">RRG08_020237</name>
</gene>